<keyword evidence="2" id="KW-1133">Transmembrane helix</keyword>
<keyword evidence="2" id="KW-0812">Transmembrane</keyword>
<feature type="transmembrane region" description="Helical" evidence="2">
    <location>
        <begin position="12"/>
        <end position="32"/>
    </location>
</feature>
<evidence type="ECO:0000256" key="1">
    <source>
        <dbReference type="SAM" id="MobiDB-lite"/>
    </source>
</evidence>
<evidence type="ECO:0000256" key="2">
    <source>
        <dbReference type="SAM" id="Phobius"/>
    </source>
</evidence>
<protein>
    <submittedName>
        <fullName evidence="3">Uncharacterized protein</fullName>
    </submittedName>
</protein>
<name>A0A6A6HGU9_VIRVR</name>
<gene>
    <name evidence="3" type="ORF">EV356DRAFT_530677</name>
</gene>
<keyword evidence="4" id="KW-1185">Reference proteome</keyword>
<dbReference type="EMBL" id="ML991783">
    <property type="protein sequence ID" value="KAF2236773.1"/>
    <property type="molecule type" value="Genomic_DNA"/>
</dbReference>
<organism evidence="3 4">
    <name type="scientific">Viridothelium virens</name>
    <name type="common">Speckled blister lichen</name>
    <name type="synonym">Trypethelium virens</name>
    <dbReference type="NCBI Taxonomy" id="1048519"/>
    <lineage>
        <taxon>Eukaryota</taxon>
        <taxon>Fungi</taxon>
        <taxon>Dikarya</taxon>
        <taxon>Ascomycota</taxon>
        <taxon>Pezizomycotina</taxon>
        <taxon>Dothideomycetes</taxon>
        <taxon>Dothideomycetes incertae sedis</taxon>
        <taxon>Trypetheliales</taxon>
        <taxon>Trypetheliaceae</taxon>
        <taxon>Viridothelium</taxon>
    </lineage>
</organism>
<feature type="compositionally biased region" description="Pro residues" evidence="1">
    <location>
        <begin position="110"/>
        <end position="123"/>
    </location>
</feature>
<evidence type="ECO:0000313" key="4">
    <source>
        <dbReference type="Proteomes" id="UP000800092"/>
    </source>
</evidence>
<dbReference type="OrthoDB" id="5423918at2759"/>
<dbReference type="AlphaFoldDB" id="A0A6A6HGU9"/>
<reference evidence="3" key="1">
    <citation type="journal article" date="2020" name="Stud. Mycol.">
        <title>101 Dothideomycetes genomes: a test case for predicting lifestyles and emergence of pathogens.</title>
        <authorList>
            <person name="Haridas S."/>
            <person name="Albert R."/>
            <person name="Binder M."/>
            <person name="Bloem J."/>
            <person name="Labutti K."/>
            <person name="Salamov A."/>
            <person name="Andreopoulos B."/>
            <person name="Baker S."/>
            <person name="Barry K."/>
            <person name="Bills G."/>
            <person name="Bluhm B."/>
            <person name="Cannon C."/>
            <person name="Castanera R."/>
            <person name="Culley D."/>
            <person name="Daum C."/>
            <person name="Ezra D."/>
            <person name="Gonzalez J."/>
            <person name="Henrissat B."/>
            <person name="Kuo A."/>
            <person name="Liang C."/>
            <person name="Lipzen A."/>
            <person name="Lutzoni F."/>
            <person name="Magnuson J."/>
            <person name="Mondo S."/>
            <person name="Nolan M."/>
            <person name="Ohm R."/>
            <person name="Pangilinan J."/>
            <person name="Park H.-J."/>
            <person name="Ramirez L."/>
            <person name="Alfaro M."/>
            <person name="Sun H."/>
            <person name="Tritt A."/>
            <person name="Yoshinaga Y."/>
            <person name="Zwiers L.-H."/>
            <person name="Turgeon B."/>
            <person name="Goodwin S."/>
            <person name="Spatafora J."/>
            <person name="Crous P."/>
            <person name="Grigoriev I."/>
        </authorList>
    </citation>
    <scope>NUCLEOTIDE SEQUENCE</scope>
    <source>
        <strain evidence="3">Tuck. ex Michener</strain>
    </source>
</reference>
<feature type="region of interest" description="Disordered" evidence="1">
    <location>
        <begin position="105"/>
        <end position="125"/>
    </location>
</feature>
<dbReference type="Proteomes" id="UP000800092">
    <property type="component" value="Unassembled WGS sequence"/>
</dbReference>
<proteinExistence type="predicted"/>
<accession>A0A6A6HGU9</accession>
<evidence type="ECO:0000313" key="3">
    <source>
        <dbReference type="EMBL" id="KAF2236773.1"/>
    </source>
</evidence>
<sequence>MSDTHASAANRLSITISVLSLIAAVVFGPWAISSLNTAKAANRLATQSLQASVTAMQQAQVQNVIALWSLCSSGSSNGGQQPPINQTLCSLLYETHPFSSVISTVTQGELPPPPPQPPPPSLPPNTTIVTQEYLDQLVLRLTGNRRLVTEWSSGQLLRELKNAMPQTTFTNILLMINAFLLLARGNLVL</sequence>
<keyword evidence="2" id="KW-0472">Membrane</keyword>